<keyword evidence="2" id="KW-1185">Reference proteome</keyword>
<proteinExistence type="predicted"/>
<name>A0A6F8YS22_9ACTN</name>
<accession>A0A6F8YS22</accession>
<dbReference type="Proteomes" id="UP000503011">
    <property type="component" value="Chromosome"/>
</dbReference>
<evidence type="ECO:0000313" key="1">
    <source>
        <dbReference type="EMBL" id="BCB88859.1"/>
    </source>
</evidence>
<protein>
    <submittedName>
        <fullName evidence="1">Uncharacterized protein</fullName>
    </submittedName>
</protein>
<reference evidence="1 2" key="1">
    <citation type="submission" date="2020-03" db="EMBL/GenBank/DDBJ databases">
        <title>Whole genome shotgun sequence of Phytohabitans suffuscus NBRC 105367.</title>
        <authorList>
            <person name="Komaki H."/>
            <person name="Tamura T."/>
        </authorList>
    </citation>
    <scope>NUCLEOTIDE SEQUENCE [LARGE SCALE GENOMIC DNA]</scope>
    <source>
        <strain evidence="1 2">NBRC 105367</strain>
    </source>
</reference>
<evidence type="ECO:0000313" key="2">
    <source>
        <dbReference type="Proteomes" id="UP000503011"/>
    </source>
</evidence>
<dbReference type="AlphaFoldDB" id="A0A6F8YS22"/>
<reference evidence="1 2" key="2">
    <citation type="submission" date="2020-03" db="EMBL/GenBank/DDBJ databases">
        <authorList>
            <person name="Ichikawa N."/>
            <person name="Kimura A."/>
            <person name="Kitahashi Y."/>
            <person name="Uohara A."/>
        </authorList>
    </citation>
    <scope>NUCLEOTIDE SEQUENCE [LARGE SCALE GENOMIC DNA]</scope>
    <source>
        <strain evidence="1 2">NBRC 105367</strain>
    </source>
</reference>
<dbReference type="EMBL" id="AP022871">
    <property type="protein sequence ID" value="BCB88859.1"/>
    <property type="molecule type" value="Genomic_DNA"/>
</dbReference>
<dbReference type="KEGG" id="psuu:Psuf_061720"/>
<organism evidence="1 2">
    <name type="scientific">Phytohabitans suffuscus</name>
    <dbReference type="NCBI Taxonomy" id="624315"/>
    <lineage>
        <taxon>Bacteria</taxon>
        <taxon>Bacillati</taxon>
        <taxon>Actinomycetota</taxon>
        <taxon>Actinomycetes</taxon>
        <taxon>Micromonosporales</taxon>
        <taxon>Micromonosporaceae</taxon>
    </lineage>
</organism>
<gene>
    <name evidence="1" type="ORF">Psuf_061720</name>
</gene>
<sequence length="51" mass="5442">MPGRQVARLAVGAVGRAPRFARYGARSIMLARFVPVVRTFTPIVAGASNMP</sequence>